<evidence type="ECO:0000256" key="3">
    <source>
        <dbReference type="ARBA" id="ARBA00022676"/>
    </source>
</evidence>
<protein>
    <recommendedName>
        <fullName evidence="7">Amidophosphoribosyltransferase</fullName>
        <shortName evidence="7">ATase</shortName>
        <ecNumber evidence="7">2.4.2.14</ecNumber>
    </recommendedName>
    <alternativeName>
        <fullName evidence="7">Glutamine phosphoribosylpyrophosphate amidotransferase</fullName>
        <shortName evidence="7">GPATase</shortName>
    </alternativeName>
</protein>
<keyword evidence="7 10" id="KW-0460">Magnesium</keyword>
<comment type="similarity">
    <text evidence="2 7 8">In the C-terminal section; belongs to the purine/pyrimidine phosphoribosyltransferase family.</text>
</comment>
<dbReference type="SUPFAM" id="SSF53271">
    <property type="entry name" value="PRTase-like"/>
    <property type="match status" value="1"/>
</dbReference>
<feature type="active site" description="Nucleophile" evidence="7 9">
    <location>
        <position position="2"/>
    </location>
</feature>
<dbReference type="GO" id="GO:0000287">
    <property type="term" value="F:magnesium ion binding"/>
    <property type="evidence" value="ECO:0007669"/>
    <property type="project" value="UniProtKB-UniRule"/>
</dbReference>
<comment type="catalytic activity">
    <reaction evidence="7 8">
        <text>5-phospho-beta-D-ribosylamine + L-glutamate + diphosphate = 5-phospho-alpha-D-ribose 1-diphosphate + L-glutamine + H2O</text>
        <dbReference type="Rhea" id="RHEA:14905"/>
        <dbReference type="ChEBI" id="CHEBI:15377"/>
        <dbReference type="ChEBI" id="CHEBI:29985"/>
        <dbReference type="ChEBI" id="CHEBI:33019"/>
        <dbReference type="ChEBI" id="CHEBI:58017"/>
        <dbReference type="ChEBI" id="CHEBI:58359"/>
        <dbReference type="ChEBI" id="CHEBI:58681"/>
        <dbReference type="EC" id="2.4.2.14"/>
    </reaction>
</comment>
<dbReference type="InterPro" id="IPR029055">
    <property type="entry name" value="Ntn_hydrolases_N"/>
</dbReference>
<dbReference type="SUPFAM" id="SSF56235">
    <property type="entry name" value="N-terminal nucleophile aminohydrolases (Ntn hydrolases)"/>
    <property type="match status" value="1"/>
</dbReference>
<sequence length="461" mass="50972">MCGVAGIFGHPEAANLVYLMLYALQHRGQESAGIVSANSSTGKMKEHKAMGLVRDVFDERIIGDLRGSNLAIGHVRYSTTGESSSKNMQPILAENFKGPIAVAHNGNIVNATELRHKLEGDGSIFQTSSDSEVILHLIARSKEAKLIDRVQEAIGQIRGAFSLLILTNNHLIAVRDPFGFRDLVLGKLDGTFIIASETCALDLIGAQYIREIEPGEILVINKDGERLIKPFDKPDHFSFCVFELIYFMRPDSFAFGRSVDGFRKMLGRELAKEDIKEADFVCPVPDSSNQAALGYAHESGIAFDLGIIRNHYVGRTFIEPSEKIRHFGVKIKLNPVRQLLNDKKIVVVDDSIVRATTSQKIVEILKNAGAQEVHFRSSCPRIINCCYYGIDIPVKDDLIASRCSDAEICKQIDAATLKYQTLEGLRRAVGEDEDDYCYACLGGSEYPVPIPEELQKIGKIL</sequence>
<dbReference type="NCBIfam" id="TIGR01134">
    <property type="entry name" value="purF"/>
    <property type="match status" value="1"/>
</dbReference>
<evidence type="ECO:0000259" key="12">
    <source>
        <dbReference type="PROSITE" id="PS51278"/>
    </source>
</evidence>
<evidence type="ECO:0000256" key="2">
    <source>
        <dbReference type="ARBA" id="ARBA00010138"/>
    </source>
</evidence>
<keyword evidence="3 7" id="KW-0328">Glycosyltransferase</keyword>
<dbReference type="InterPro" id="IPR005854">
    <property type="entry name" value="PurF"/>
</dbReference>
<dbReference type="UniPathway" id="UPA00074">
    <property type="reaction ID" value="UER00124"/>
</dbReference>
<comment type="cofactor">
    <cofactor evidence="7 11">
        <name>[4Fe-4S] cluster</name>
        <dbReference type="ChEBI" id="CHEBI:49883"/>
    </cofactor>
    <text evidence="7 11">Binds 1 [4Fe-4S] cluster per subunit.</text>
</comment>
<feature type="binding site" evidence="7 10">
    <location>
        <position position="349"/>
    </location>
    <ligand>
        <name>Mg(2+)</name>
        <dbReference type="ChEBI" id="CHEBI:18420"/>
    </ligand>
</feature>
<gene>
    <name evidence="7" type="primary">purF</name>
    <name evidence="13" type="ORF">COS30_02540</name>
</gene>
<keyword evidence="5 7" id="KW-0658">Purine biosynthesis</keyword>
<dbReference type="AlphaFoldDB" id="A0A2M7D5R1"/>
<dbReference type="GO" id="GO:0004044">
    <property type="term" value="F:amidophosphoribosyltransferase activity"/>
    <property type="evidence" value="ECO:0007669"/>
    <property type="project" value="UniProtKB-UniRule"/>
</dbReference>
<feature type="binding site" evidence="7 10">
    <location>
        <position position="287"/>
    </location>
    <ligand>
        <name>Mg(2+)</name>
        <dbReference type="ChEBI" id="CHEBI:18420"/>
    </ligand>
</feature>
<dbReference type="Gene3D" id="3.40.50.2020">
    <property type="match status" value="1"/>
</dbReference>
<dbReference type="PANTHER" id="PTHR11907">
    <property type="entry name" value="AMIDOPHOSPHORIBOSYLTRANSFERASE"/>
    <property type="match status" value="1"/>
</dbReference>
<dbReference type="CDD" id="cd00715">
    <property type="entry name" value="GPATase_N"/>
    <property type="match status" value="1"/>
</dbReference>
<evidence type="ECO:0000256" key="1">
    <source>
        <dbReference type="ARBA" id="ARBA00005209"/>
    </source>
</evidence>
<keyword evidence="7" id="KW-0004">4Fe-4S</keyword>
<comment type="function">
    <text evidence="7">Catalyzes the formation of phosphoribosylamine from phosphoribosylpyrophosphate (PRPP) and glutamine.</text>
</comment>
<keyword evidence="7 11" id="KW-0408">Iron</keyword>
<keyword evidence="4 7" id="KW-0808">Transferase</keyword>
<keyword evidence="7 11" id="KW-0411">Iron-sulfur</keyword>
<dbReference type="PIRSF" id="PIRSF000485">
    <property type="entry name" value="Amd_phspho_trans"/>
    <property type="match status" value="1"/>
</dbReference>
<dbReference type="EMBL" id="PEUE01000061">
    <property type="protein sequence ID" value="PIV38362.1"/>
    <property type="molecule type" value="Genomic_DNA"/>
</dbReference>
<proteinExistence type="inferred from homology"/>
<organism evidence="13 14">
    <name type="scientific">Candidatus Portnoybacteria bacterium CG02_land_8_20_14_3_00_45_8</name>
    <dbReference type="NCBI Taxonomy" id="1974807"/>
    <lineage>
        <taxon>Bacteria</taxon>
        <taxon>Candidatus Portnoyibacteriota</taxon>
    </lineage>
</organism>
<keyword evidence="6 7" id="KW-0315">Glutamine amidotransferase</keyword>
<evidence type="ECO:0000256" key="11">
    <source>
        <dbReference type="PIRSR" id="PIRSR000485-3"/>
    </source>
</evidence>
<comment type="caution">
    <text evidence="13">The sequence shown here is derived from an EMBL/GenBank/DDBJ whole genome shotgun (WGS) entry which is preliminary data.</text>
</comment>
<feature type="binding site" evidence="7 11">
    <location>
        <position position="240"/>
    </location>
    <ligand>
        <name>[4Fe-4S] cluster</name>
        <dbReference type="ChEBI" id="CHEBI:49883"/>
    </ligand>
</feature>
<name>A0A2M7D5R1_9BACT</name>
<feature type="binding site" evidence="7 10">
    <location>
        <position position="350"/>
    </location>
    <ligand>
        <name>Mg(2+)</name>
        <dbReference type="ChEBI" id="CHEBI:18420"/>
    </ligand>
</feature>
<evidence type="ECO:0000256" key="10">
    <source>
        <dbReference type="PIRSR" id="PIRSR000485-2"/>
    </source>
</evidence>
<comment type="pathway">
    <text evidence="1 7 8">Purine metabolism; IMP biosynthesis via de novo pathway; N(1)-(5-phospho-D-ribosyl)glycinamide from 5-phospho-alpha-D-ribose 1-diphosphate: step 1/2.</text>
</comment>
<comment type="cofactor">
    <cofactor evidence="7 10">
        <name>Mg(2+)</name>
        <dbReference type="ChEBI" id="CHEBI:18420"/>
    </cofactor>
    <text evidence="7 10">Binds 1 Mg(2+) ion per subunit.</text>
</comment>
<dbReference type="HAMAP" id="MF_01931">
    <property type="entry name" value="PurF"/>
    <property type="match status" value="1"/>
</dbReference>
<evidence type="ECO:0000313" key="14">
    <source>
        <dbReference type="Proteomes" id="UP000229247"/>
    </source>
</evidence>
<dbReference type="InterPro" id="IPR029057">
    <property type="entry name" value="PRTase-like"/>
</dbReference>
<accession>A0A2M7D5R1</accession>
<feature type="domain" description="Glutamine amidotransferase type-2" evidence="12">
    <location>
        <begin position="2"/>
        <end position="223"/>
    </location>
</feature>
<dbReference type="Pfam" id="PF13537">
    <property type="entry name" value="GATase_7"/>
    <property type="match status" value="1"/>
</dbReference>
<dbReference type="InterPro" id="IPR017932">
    <property type="entry name" value="GATase_2_dom"/>
</dbReference>
<feature type="binding site" evidence="7 11">
    <location>
        <position position="386"/>
    </location>
    <ligand>
        <name>[4Fe-4S] cluster</name>
        <dbReference type="ChEBI" id="CHEBI:49883"/>
    </ligand>
</feature>
<dbReference type="CDD" id="cd06223">
    <property type="entry name" value="PRTases_typeI"/>
    <property type="match status" value="1"/>
</dbReference>
<dbReference type="GO" id="GO:0051539">
    <property type="term" value="F:4 iron, 4 sulfur cluster binding"/>
    <property type="evidence" value="ECO:0007669"/>
    <property type="project" value="UniProtKB-KW"/>
</dbReference>
<evidence type="ECO:0000256" key="5">
    <source>
        <dbReference type="ARBA" id="ARBA00022755"/>
    </source>
</evidence>
<evidence type="ECO:0000256" key="9">
    <source>
        <dbReference type="PIRSR" id="PIRSR000485-1"/>
    </source>
</evidence>
<evidence type="ECO:0000313" key="13">
    <source>
        <dbReference type="EMBL" id="PIV38362.1"/>
    </source>
</evidence>
<dbReference type="Proteomes" id="UP000229247">
    <property type="component" value="Unassembled WGS sequence"/>
</dbReference>
<feature type="binding site" evidence="7 11">
    <location>
        <position position="437"/>
    </location>
    <ligand>
        <name>[4Fe-4S] cluster</name>
        <dbReference type="ChEBI" id="CHEBI:49883"/>
    </ligand>
</feature>
<evidence type="ECO:0000256" key="7">
    <source>
        <dbReference type="HAMAP-Rule" id="MF_01931"/>
    </source>
</evidence>
<evidence type="ECO:0000256" key="6">
    <source>
        <dbReference type="ARBA" id="ARBA00022962"/>
    </source>
</evidence>
<dbReference type="InterPro" id="IPR035584">
    <property type="entry name" value="PurF_N"/>
</dbReference>
<keyword evidence="7 10" id="KW-0479">Metal-binding</keyword>
<evidence type="ECO:0000256" key="4">
    <source>
        <dbReference type="ARBA" id="ARBA00022679"/>
    </source>
</evidence>
<dbReference type="PROSITE" id="PS51278">
    <property type="entry name" value="GATASE_TYPE_2"/>
    <property type="match status" value="1"/>
</dbReference>
<dbReference type="Gene3D" id="3.60.20.10">
    <property type="entry name" value="Glutamine Phosphoribosylpyrophosphate, subunit 1, domain 1"/>
    <property type="match status" value="1"/>
</dbReference>
<reference evidence="14" key="1">
    <citation type="submission" date="2017-09" db="EMBL/GenBank/DDBJ databases">
        <title>Depth-based differentiation of microbial function through sediment-hosted aquifers and enrichment of novel symbionts in the deep terrestrial subsurface.</title>
        <authorList>
            <person name="Probst A.J."/>
            <person name="Ladd B."/>
            <person name="Jarett J.K."/>
            <person name="Geller-Mcgrath D.E."/>
            <person name="Sieber C.M.K."/>
            <person name="Emerson J.B."/>
            <person name="Anantharaman K."/>
            <person name="Thomas B.C."/>
            <person name="Malmstrom R."/>
            <person name="Stieglmeier M."/>
            <person name="Klingl A."/>
            <person name="Woyke T."/>
            <person name="Ryan C.M."/>
            <person name="Banfield J.F."/>
        </authorList>
    </citation>
    <scope>NUCLEOTIDE SEQUENCE [LARGE SCALE GENOMIC DNA]</scope>
</reference>
<dbReference type="GO" id="GO:0009113">
    <property type="term" value="P:purine nucleobase biosynthetic process"/>
    <property type="evidence" value="ECO:0007669"/>
    <property type="project" value="UniProtKB-UniRule"/>
</dbReference>
<feature type="binding site" evidence="7 11">
    <location>
        <position position="440"/>
    </location>
    <ligand>
        <name>[4Fe-4S] cluster</name>
        <dbReference type="ChEBI" id="CHEBI:49883"/>
    </ligand>
</feature>
<dbReference type="GO" id="GO:0006189">
    <property type="term" value="P:'de novo' IMP biosynthetic process"/>
    <property type="evidence" value="ECO:0007669"/>
    <property type="project" value="UniProtKB-UniRule"/>
</dbReference>
<evidence type="ECO:0000256" key="8">
    <source>
        <dbReference type="PIRNR" id="PIRNR000485"/>
    </source>
</evidence>
<dbReference type="EC" id="2.4.2.14" evidence="7"/>
<dbReference type="InterPro" id="IPR000836">
    <property type="entry name" value="PRTase_dom"/>
</dbReference>